<comment type="catalytic activity">
    <reaction evidence="5">
        <text>an L-alpha-D-Hep-(1-&gt;5)-[alpha-Kdo-(2-&gt;4)]-alpha-Kdo-(2-&gt;6)-lipid A + ADP-L-glycero-beta-D-manno-heptose = an L-alpha-D-Hep-(1-&gt;3)-L-alpha-D-Hep-(1-&gt;5)-[alpha-Kdo-(2-&gt;4)]-alpha-Kdo-(2-&gt;6)-lipid A + ADP + H(+)</text>
        <dbReference type="Rhea" id="RHEA:74071"/>
        <dbReference type="ChEBI" id="CHEBI:15378"/>
        <dbReference type="ChEBI" id="CHEBI:61506"/>
        <dbReference type="ChEBI" id="CHEBI:193068"/>
        <dbReference type="ChEBI" id="CHEBI:193069"/>
        <dbReference type="ChEBI" id="CHEBI:456216"/>
        <dbReference type="EC" id="2.4.99.24"/>
    </reaction>
</comment>
<comment type="similarity">
    <text evidence="3">Belongs to the glycosyltransferase 9 family.</text>
</comment>
<evidence type="ECO:0000313" key="7">
    <source>
        <dbReference type="Proteomes" id="UP001156706"/>
    </source>
</evidence>
<comment type="caution">
    <text evidence="6">The sequence shown here is derived from an EMBL/GenBank/DDBJ whole genome shotgun (WGS) entry which is preliminary data.</text>
</comment>
<dbReference type="Proteomes" id="UP001156706">
    <property type="component" value="Unassembled WGS sequence"/>
</dbReference>
<dbReference type="CDD" id="cd03789">
    <property type="entry name" value="GT9_LPS_heptosyltransferase"/>
    <property type="match status" value="1"/>
</dbReference>
<sequence length="353" mass="38696">MPDRILVVAPAWVGDSVMAQPLYRRLKQYQPDAHLTVMAPDWTLPLLERMPEVDATLRNPFGHGALKLGARYRLGRSLRGQFDQAILLPNSLKSALVPWFARIPLRTGFIGESRYGLLNDARTLNPKALPQMVERFAILAERVPGNPLPRPIPAPRLTIQPEQQQAALSSLGLDTERPIVAFCPGAEYGPAKRWPARHFAELARRLVSQGYAVWLFGSAKDQVETQAISRLAGIPLVDLAGRTSLAQAIDLLSLAHMVVTNDSGLMHVAAALERPLVALYGSSSPEFTPPLSDRAEIVSLDLECSPCFERNCPLKHFDCMEQLDSNLVEAAIARTLTKPPGTPASPYIPIASV</sequence>
<dbReference type="InterPro" id="IPR011910">
    <property type="entry name" value="RfaF"/>
</dbReference>
<reference evidence="7" key="1">
    <citation type="journal article" date="2019" name="Int. J. Syst. Evol. Microbiol.">
        <title>The Global Catalogue of Microorganisms (GCM) 10K type strain sequencing project: providing services to taxonomists for standard genome sequencing and annotation.</title>
        <authorList>
            <consortium name="The Broad Institute Genomics Platform"/>
            <consortium name="The Broad Institute Genome Sequencing Center for Infectious Disease"/>
            <person name="Wu L."/>
            <person name="Ma J."/>
        </authorList>
    </citation>
    <scope>NUCLEOTIDE SEQUENCE [LARGE SCALE GENOMIC DNA]</scope>
    <source>
        <strain evidence="7">NBRC 110044</strain>
    </source>
</reference>
<evidence type="ECO:0000256" key="5">
    <source>
        <dbReference type="ARBA" id="ARBA00047503"/>
    </source>
</evidence>
<dbReference type="EMBL" id="BSOG01000004">
    <property type="protein sequence ID" value="GLR14306.1"/>
    <property type="molecule type" value="Genomic_DNA"/>
</dbReference>
<dbReference type="SUPFAM" id="SSF53756">
    <property type="entry name" value="UDP-Glycosyltransferase/glycogen phosphorylase"/>
    <property type="match status" value="1"/>
</dbReference>
<dbReference type="PANTHER" id="PTHR30160:SF7">
    <property type="entry name" value="ADP-HEPTOSE--LPS HEPTOSYLTRANSFERASE 2"/>
    <property type="match status" value="1"/>
</dbReference>
<gene>
    <name evidence="6" type="primary">rfaF</name>
    <name evidence="6" type="ORF">GCM10007907_30960</name>
</gene>
<keyword evidence="7" id="KW-1185">Reference proteome</keyword>
<evidence type="ECO:0000256" key="2">
    <source>
        <dbReference type="ARBA" id="ARBA00022679"/>
    </source>
</evidence>
<keyword evidence="2" id="KW-0808">Transferase</keyword>
<dbReference type="InterPro" id="IPR051199">
    <property type="entry name" value="LPS_LOS_Heptosyltrfase"/>
</dbReference>
<organism evidence="6 7">
    <name type="scientific">Chitinimonas prasina</name>
    <dbReference type="NCBI Taxonomy" id="1434937"/>
    <lineage>
        <taxon>Bacteria</taxon>
        <taxon>Pseudomonadati</taxon>
        <taxon>Pseudomonadota</taxon>
        <taxon>Betaproteobacteria</taxon>
        <taxon>Neisseriales</taxon>
        <taxon>Chitinibacteraceae</taxon>
        <taxon>Chitinimonas</taxon>
    </lineage>
</organism>
<keyword evidence="1" id="KW-0328">Glycosyltransferase</keyword>
<name>A0ABQ5YI90_9NEIS</name>
<dbReference type="PANTHER" id="PTHR30160">
    <property type="entry name" value="TETRAACYLDISACCHARIDE 4'-KINASE-RELATED"/>
    <property type="match status" value="1"/>
</dbReference>
<evidence type="ECO:0000256" key="4">
    <source>
        <dbReference type="ARBA" id="ARBA00044042"/>
    </source>
</evidence>
<proteinExistence type="inferred from homology"/>
<evidence type="ECO:0000256" key="3">
    <source>
        <dbReference type="ARBA" id="ARBA00043995"/>
    </source>
</evidence>
<dbReference type="InterPro" id="IPR002201">
    <property type="entry name" value="Glyco_trans_9"/>
</dbReference>
<evidence type="ECO:0000256" key="1">
    <source>
        <dbReference type="ARBA" id="ARBA00022676"/>
    </source>
</evidence>
<dbReference type="EC" id="2.4.99.24" evidence="4"/>
<evidence type="ECO:0000313" key="6">
    <source>
        <dbReference type="EMBL" id="GLR14306.1"/>
    </source>
</evidence>
<dbReference type="Pfam" id="PF01075">
    <property type="entry name" value="Glyco_transf_9"/>
    <property type="match status" value="1"/>
</dbReference>
<dbReference type="NCBIfam" id="TIGR02195">
    <property type="entry name" value="heptsyl_trn_II"/>
    <property type="match status" value="1"/>
</dbReference>
<dbReference type="RefSeq" id="WP_284197384.1">
    <property type="nucleotide sequence ID" value="NZ_BSOG01000004.1"/>
</dbReference>
<accession>A0ABQ5YI90</accession>
<protein>
    <recommendedName>
        <fullName evidence="4">lipopolysaccharide heptosyltransferase II</fullName>
        <ecNumber evidence="4">2.4.99.24</ecNumber>
    </recommendedName>
</protein>
<dbReference type="Gene3D" id="3.40.50.2000">
    <property type="entry name" value="Glycogen Phosphorylase B"/>
    <property type="match status" value="2"/>
</dbReference>